<evidence type="ECO:0000256" key="4">
    <source>
        <dbReference type="ARBA" id="ARBA00022679"/>
    </source>
</evidence>
<keyword evidence="4" id="KW-0808">Transferase</keyword>
<keyword evidence="6 12" id="KW-0418">Kinase</keyword>
<dbReference type="AlphaFoldDB" id="A0A3M2LSP0"/>
<evidence type="ECO:0000256" key="3">
    <source>
        <dbReference type="ARBA" id="ARBA00022553"/>
    </source>
</evidence>
<organism evidence="12 13">
    <name type="scientific">Actinomadura harenae</name>
    <dbReference type="NCBI Taxonomy" id="2483351"/>
    <lineage>
        <taxon>Bacteria</taxon>
        <taxon>Bacillati</taxon>
        <taxon>Actinomycetota</taxon>
        <taxon>Actinomycetes</taxon>
        <taxon>Streptosporangiales</taxon>
        <taxon>Thermomonosporaceae</taxon>
        <taxon>Actinomadura</taxon>
    </lineage>
</organism>
<name>A0A3M2LSP0_9ACTN</name>
<feature type="transmembrane region" description="Helical" evidence="9">
    <location>
        <begin position="132"/>
        <end position="150"/>
    </location>
</feature>
<dbReference type="GO" id="GO:0005524">
    <property type="term" value="F:ATP binding"/>
    <property type="evidence" value="ECO:0007669"/>
    <property type="project" value="UniProtKB-KW"/>
</dbReference>
<evidence type="ECO:0000256" key="6">
    <source>
        <dbReference type="ARBA" id="ARBA00022777"/>
    </source>
</evidence>
<evidence type="ECO:0000313" key="12">
    <source>
        <dbReference type="EMBL" id="RMI40491.1"/>
    </source>
</evidence>
<dbReference type="Proteomes" id="UP000282674">
    <property type="component" value="Unassembled WGS sequence"/>
</dbReference>
<dbReference type="GO" id="GO:0000155">
    <property type="term" value="F:phosphorelay sensor kinase activity"/>
    <property type="evidence" value="ECO:0007669"/>
    <property type="project" value="InterPro"/>
</dbReference>
<evidence type="ECO:0000256" key="1">
    <source>
        <dbReference type="ARBA" id="ARBA00000085"/>
    </source>
</evidence>
<dbReference type="PANTHER" id="PTHR24421:SF10">
    <property type="entry name" value="NITRATE_NITRITE SENSOR PROTEIN NARQ"/>
    <property type="match status" value="1"/>
</dbReference>
<keyword evidence="5" id="KW-0547">Nucleotide-binding</keyword>
<reference evidence="12 13" key="1">
    <citation type="submission" date="2018-10" db="EMBL/GenBank/DDBJ databases">
        <title>Isolation from soil.</title>
        <authorList>
            <person name="Hu J."/>
        </authorList>
    </citation>
    <scope>NUCLEOTIDE SEQUENCE [LARGE SCALE GENOMIC DNA]</scope>
    <source>
        <strain evidence="12 13">NEAU-Ht49</strain>
    </source>
</reference>
<dbReference type="EMBL" id="RFFG01000053">
    <property type="protein sequence ID" value="RMI40491.1"/>
    <property type="molecule type" value="Genomic_DNA"/>
</dbReference>
<feature type="transmembrane region" description="Helical" evidence="9">
    <location>
        <begin position="101"/>
        <end position="120"/>
    </location>
</feature>
<accession>A0A3M2LSP0</accession>
<keyword evidence="9" id="KW-0812">Transmembrane</keyword>
<evidence type="ECO:0000313" key="13">
    <source>
        <dbReference type="Proteomes" id="UP000282674"/>
    </source>
</evidence>
<keyword evidence="8" id="KW-0902">Two-component regulatory system</keyword>
<dbReference type="InterPro" id="IPR011712">
    <property type="entry name" value="Sig_transdc_His_kin_sub3_dim/P"/>
</dbReference>
<dbReference type="SUPFAM" id="SSF55874">
    <property type="entry name" value="ATPase domain of HSP90 chaperone/DNA topoisomerase II/histidine kinase"/>
    <property type="match status" value="1"/>
</dbReference>
<dbReference type="PANTHER" id="PTHR24421">
    <property type="entry name" value="NITRATE/NITRITE SENSOR PROTEIN NARX-RELATED"/>
    <property type="match status" value="1"/>
</dbReference>
<proteinExistence type="predicted"/>
<keyword evidence="9" id="KW-1133">Transmembrane helix</keyword>
<evidence type="ECO:0000256" key="2">
    <source>
        <dbReference type="ARBA" id="ARBA00012438"/>
    </source>
</evidence>
<evidence type="ECO:0000259" key="11">
    <source>
        <dbReference type="Pfam" id="PF07730"/>
    </source>
</evidence>
<keyword evidence="9" id="KW-0472">Membrane</keyword>
<dbReference type="Gene3D" id="1.20.5.1930">
    <property type="match status" value="1"/>
</dbReference>
<comment type="catalytic activity">
    <reaction evidence="1">
        <text>ATP + protein L-histidine = ADP + protein N-phospho-L-histidine.</text>
        <dbReference type="EC" id="2.7.13.3"/>
    </reaction>
</comment>
<dbReference type="Gene3D" id="3.30.565.10">
    <property type="entry name" value="Histidine kinase-like ATPase, C-terminal domain"/>
    <property type="match status" value="1"/>
</dbReference>
<dbReference type="CDD" id="cd16917">
    <property type="entry name" value="HATPase_UhpB-NarQ-NarX-like"/>
    <property type="match status" value="1"/>
</dbReference>
<evidence type="ECO:0000256" key="7">
    <source>
        <dbReference type="ARBA" id="ARBA00022840"/>
    </source>
</evidence>
<keyword evidence="3" id="KW-0597">Phosphoprotein</keyword>
<keyword evidence="7" id="KW-0067">ATP-binding</keyword>
<dbReference type="InterPro" id="IPR050482">
    <property type="entry name" value="Sensor_HK_TwoCompSys"/>
</dbReference>
<protein>
    <recommendedName>
        <fullName evidence="2">histidine kinase</fullName>
        <ecNumber evidence="2">2.7.13.3</ecNumber>
    </recommendedName>
</protein>
<dbReference type="Pfam" id="PF02518">
    <property type="entry name" value="HATPase_c"/>
    <property type="match status" value="1"/>
</dbReference>
<keyword evidence="13" id="KW-1185">Reference proteome</keyword>
<evidence type="ECO:0000256" key="5">
    <source>
        <dbReference type="ARBA" id="ARBA00022741"/>
    </source>
</evidence>
<comment type="caution">
    <text evidence="12">The sequence shown here is derived from an EMBL/GenBank/DDBJ whole genome shotgun (WGS) entry which is preliminary data.</text>
</comment>
<dbReference type="EC" id="2.7.13.3" evidence="2"/>
<gene>
    <name evidence="12" type="ORF">EBO15_26215</name>
</gene>
<evidence type="ECO:0000256" key="9">
    <source>
        <dbReference type="SAM" id="Phobius"/>
    </source>
</evidence>
<feature type="transmembrane region" description="Helical" evidence="9">
    <location>
        <begin position="56"/>
        <end position="72"/>
    </location>
</feature>
<evidence type="ECO:0000256" key="8">
    <source>
        <dbReference type="ARBA" id="ARBA00023012"/>
    </source>
</evidence>
<feature type="domain" description="Histidine kinase/HSP90-like ATPase" evidence="10">
    <location>
        <begin position="297"/>
        <end position="382"/>
    </location>
</feature>
<dbReference type="InterPro" id="IPR036890">
    <property type="entry name" value="HATPase_C_sf"/>
</dbReference>
<dbReference type="InterPro" id="IPR003594">
    <property type="entry name" value="HATPase_dom"/>
</dbReference>
<feature type="domain" description="Signal transduction histidine kinase subgroup 3 dimerisation and phosphoacceptor" evidence="11">
    <location>
        <begin position="176"/>
        <end position="241"/>
    </location>
</feature>
<feature type="transmembrane region" description="Helical" evidence="9">
    <location>
        <begin position="30"/>
        <end position="49"/>
    </location>
</feature>
<dbReference type="GO" id="GO:0016020">
    <property type="term" value="C:membrane"/>
    <property type="evidence" value="ECO:0007669"/>
    <property type="project" value="InterPro"/>
</dbReference>
<evidence type="ECO:0000259" key="10">
    <source>
        <dbReference type="Pfam" id="PF02518"/>
    </source>
</evidence>
<dbReference type="GO" id="GO:0046983">
    <property type="term" value="F:protein dimerization activity"/>
    <property type="evidence" value="ECO:0007669"/>
    <property type="project" value="InterPro"/>
</dbReference>
<sequence length="386" mass="40878">MIRTVSAPAALTLALTASHPSGRPPDALARNPFVLLAAMAVLALPLGWARTRPRPVLLVLLAEISVCAAAGLRLEQAWPLLLSAGLVLSHLTATRGRRDGLVAMAVTLLGVEIPWITVLVRERGWERMLVPGFLGLAVLVALSIMAAWLAGTSLRQQREYGEALRAHEAARAVTEERLRIARELHDMVAHSVGVIAIQAGAGHRVLRASPDQAEGALRTIEDTSRQTLRDLRGMLDIMRRADTGHGTGRDDVPRADELAGLDGLDRLAATTRAAGVEVDVRWHGVRGPLPPTVDHAAFRIVQESVTNVVRHAGVGRCRVAIERRPDALALEITDGGRGGGAGDGEGHGIPGMRERVALLGGRFSAGPCPGGGFRVSASLPLPGEAR</sequence>
<dbReference type="Pfam" id="PF07730">
    <property type="entry name" value="HisKA_3"/>
    <property type="match status" value="1"/>
</dbReference>